<dbReference type="PANTHER" id="PTHR46072:SF10">
    <property type="entry name" value="ACETAMIDASE"/>
    <property type="match status" value="1"/>
</dbReference>
<dbReference type="SUPFAM" id="SSF75304">
    <property type="entry name" value="Amidase signature (AS) enzymes"/>
    <property type="match status" value="1"/>
</dbReference>
<dbReference type="EMBL" id="HF935600">
    <property type="protein sequence ID" value="CCX31487.1"/>
    <property type="molecule type" value="Genomic_DNA"/>
</dbReference>
<feature type="domain" description="Amidase" evidence="4">
    <location>
        <begin position="113"/>
        <end position="519"/>
    </location>
</feature>
<dbReference type="InterPro" id="IPR023631">
    <property type="entry name" value="Amidase_dom"/>
</dbReference>
<reference evidence="5 6" key="1">
    <citation type="journal article" date="2013" name="PLoS Genet.">
        <title>The genome and development-dependent transcriptomes of Pyronema confluens: a window into fungal evolution.</title>
        <authorList>
            <person name="Traeger S."/>
            <person name="Altegoer F."/>
            <person name="Freitag M."/>
            <person name="Gabaldon T."/>
            <person name="Kempken F."/>
            <person name="Kumar A."/>
            <person name="Marcet-Houben M."/>
            <person name="Poggeler S."/>
            <person name="Stajich J.E."/>
            <person name="Nowrousian M."/>
        </authorList>
    </citation>
    <scope>NUCLEOTIDE SEQUENCE [LARGE SCALE GENOMIC DNA]</scope>
    <source>
        <strain evidence="6">CBS 100304</strain>
        <tissue evidence="5">Vegetative mycelium</tissue>
    </source>
</reference>
<dbReference type="PANTHER" id="PTHR46072">
    <property type="entry name" value="AMIDASE-RELATED-RELATED"/>
    <property type="match status" value="1"/>
</dbReference>
<dbReference type="InterPro" id="IPR036928">
    <property type="entry name" value="AS_sf"/>
</dbReference>
<accession>U4LIV2</accession>
<proteinExistence type="inferred from homology"/>
<feature type="binding site" evidence="3">
    <location>
        <begin position="191"/>
        <end position="194"/>
    </location>
    <ligand>
        <name>substrate</name>
    </ligand>
</feature>
<dbReference type="OrthoDB" id="6428749at2759"/>
<name>U4LIV2_PYROM</name>
<dbReference type="eggNOG" id="KOG1212">
    <property type="taxonomic scope" value="Eukaryota"/>
</dbReference>
<keyword evidence="2 5" id="KW-0378">Hydrolase</keyword>
<dbReference type="GO" id="GO:0016787">
    <property type="term" value="F:hydrolase activity"/>
    <property type="evidence" value="ECO:0007669"/>
    <property type="project" value="UniProtKB-KW"/>
</dbReference>
<organism evidence="5 6">
    <name type="scientific">Pyronema omphalodes (strain CBS 100304)</name>
    <name type="common">Pyronema confluens</name>
    <dbReference type="NCBI Taxonomy" id="1076935"/>
    <lineage>
        <taxon>Eukaryota</taxon>
        <taxon>Fungi</taxon>
        <taxon>Dikarya</taxon>
        <taxon>Ascomycota</taxon>
        <taxon>Pezizomycotina</taxon>
        <taxon>Pezizomycetes</taxon>
        <taxon>Pezizales</taxon>
        <taxon>Pyronemataceae</taxon>
        <taxon>Pyronema</taxon>
    </lineage>
</organism>
<dbReference type="Proteomes" id="UP000018144">
    <property type="component" value="Unassembled WGS sequence"/>
</dbReference>
<dbReference type="OMA" id="GMQPWKY"/>
<sequence length="542" mass="59057">MLLLNYLAHRRNCKDKQASRDIAIATLPAAYHAPLTPSEADILNTPISITASSVRSGALKPIDILHAYGKRAIWAHQKTNSLTEILIPTAEENISSDVINLQGPLAGIPVRYVNRPAKSDAVIVGLLRRAGAVPFVKTNVPITLLAFESTNDVFGRTKNPHSPRYSPGGSTGGESALLALGGSRIGVGTDVAGSVRIPAAWSGIYALRCSTGRFPKAGCFSSMLGQEGVAAVYSPMAKTMPDLEVFMKAVVDMKPWEVDYTVHPIPWRESQLPEKPRWGVLRSDGVVPPTPAVERALDTAISALRVHGDEVIELSGHPSCYDALRLASRLLNSDAGETFSSHFTSAFESTDSGVAVLTRLFSLPRFVKSLYAFYLRLRGDHITAGLIDDLRTRSVADQWRLVYEREAIRSQWFEYLAEQKVDFIITPPHALPGLPAEGGTETIAACGYTFLWNLLDYTAGVLPVGRVDAALDDVKDLKKRKFGNRIVKKAWALYDARDMEGLPIAVQIVGKRLEEEKVLGGMNRLVEALGDEGFKAMAVEVD</sequence>
<keyword evidence="6" id="KW-1185">Reference proteome</keyword>
<dbReference type="PIRSF" id="PIRSF001221">
    <property type="entry name" value="Amidase_fungi"/>
    <property type="match status" value="1"/>
</dbReference>
<evidence type="ECO:0000256" key="3">
    <source>
        <dbReference type="PIRSR" id="PIRSR001221-2"/>
    </source>
</evidence>
<dbReference type="Gene3D" id="3.90.1300.10">
    <property type="entry name" value="Amidase signature (AS) domain"/>
    <property type="match status" value="1"/>
</dbReference>
<dbReference type="STRING" id="1076935.U4LIV2"/>
<dbReference type="Pfam" id="PF01425">
    <property type="entry name" value="Amidase"/>
    <property type="match status" value="1"/>
</dbReference>
<comment type="similarity">
    <text evidence="1">Belongs to the amidase family.</text>
</comment>
<gene>
    <name evidence="5" type="ORF">PCON_10836</name>
</gene>
<feature type="binding site" evidence="3">
    <location>
        <position position="170"/>
    </location>
    <ligand>
        <name>substrate</name>
    </ligand>
</feature>
<evidence type="ECO:0000313" key="6">
    <source>
        <dbReference type="Proteomes" id="UP000018144"/>
    </source>
</evidence>
<evidence type="ECO:0000256" key="2">
    <source>
        <dbReference type="ARBA" id="ARBA00022801"/>
    </source>
</evidence>
<dbReference type="AlphaFoldDB" id="U4LIV2"/>
<evidence type="ECO:0000256" key="1">
    <source>
        <dbReference type="ARBA" id="ARBA00009199"/>
    </source>
</evidence>
<evidence type="ECO:0000259" key="4">
    <source>
        <dbReference type="Pfam" id="PF01425"/>
    </source>
</evidence>
<feature type="binding site" evidence="3">
    <location>
        <position position="144"/>
    </location>
    <ligand>
        <name>substrate</name>
    </ligand>
</feature>
<evidence type="ECO:0000313" key="5">
    <source>
        <dbReference type="EMBL" id="CCX31487.1"/>
    </source>
</evidence>
<protein>
    <submittedName>
        <fullName evidence="5">Similar to Fatty-acid amide hydrolase 1 acc. no. Q9TUI8</fullName>
    </submittedName>
</protein>